<evidence type="ECO:0000313" key="13">
    <source>
        <dbReference type="EMBL" id="SPE17954.1"/>
    </source>
</evidence>
<proteinExistence type="inferred from homology"/>
<dbReference type="Pfam" id="PF17801">
    <property type="entry name" value="Melibiase_C"/>
    <property type="match status" value="1"/>
</dbReference>
<evidence type="ECO:0000256" key="2">
    <source>
        <dbReference type="ARBA" id="ARBA00009743"/>
    </source>
</evidence>
<dbReference type="FunFam" id="2.60.40.1180:FF:000008">
    <property type="entry name" value="Alpha-galactosidase"/>
    <property type="match status" value="1"/>
</dbReference>
<evidence type="ECO:0000256" key="3">
    <source>
        <dbReference type="ARBA" id="ARBA00022525"/>
    </source>
</evidence>
<evidence type="ECO:0000256" key="4">
    <source>
        <dbReference type="ARBA" id="ARBA00022729"/>
    </source>
</evidence>
<dbReference type="InterPro" id="IPR001763">
    <property type="entry name" value="Rhodanese-like_dom"/>
</dbReference>
<organism evidence="13 14">
    <name type="scientific">Candidatus Sulfuritelmatomonas gaucii</name>
    <dbReference type="NCBI Taxonomy" id="2043161"/>
    <lineage>
        <taxon>Bacteria</taxon>
        <taxon>Pseudomonadati</taxon>
        <taxon>Acidobacteriota</taxon>
        <taxon>Terriglobia</taxon>
        <taxon>Terriglobales</taxon>
        <taxon>Acidobacteriaceae</taxon>
        <taxon>Candidatus Sulfuritelmatomonas</taxon>
    </lineage>
</organism>
<evidence type="ECO:0000256" key="11">
    <source>
        <dbReference type="RuleBase" id="RU361168"/>
    </source>
</evidence>
<comment type="subcellular location">
    <subcellularLocation>
        <location evidence="1">Secreted</location>
    </subcellularLocation>
</comment>
<dbReference type="Pfam" id="PF16499">
    <property type="entry name" value="Melibiase_2"/>
    <property type="match status" value="1"/>
</dbReference>
<name>A0A2N9L4H2_9BACT</name>
<dbReference type="PANTHER" id="PTHR11452:SF75">
    <property type="entry name" value="ALPHA-GALACTOSIDASE MEL1"/>
    <property type="match status" value="1"/>
</dbReference>
<comment type="similarity">
    <text evidence="2 11">Belongs to the glycosyl hydrolase 27 family.</text>
</comment>
<protein>
    <recommendedName>
        <fullName evidence="11">Alpha-galactosidase</fullName>
        <ecNumber evidence="11">3.2.1.22</ecNumber>
    </recommendedName>
    <alternativeName>
        <fullName evidence="11">Melibiase</fullName>
    </alternativeName>
</protein>
<sequence length="432" mass="47781">MHNSSNCFARPDIYPRRRNHWWRDWRNADRNRKPSILALATALTVTMALNTGCALAQSQTQNFAPTPPMGWSTWNHFHHDISDALIRAPADAMVASGMRDAGYVYVNIDGGWEGYRDEQGVLHPNANFPDMKALGDYLHSKGLKFGMYTGPGPRTCGGAPASYGYEAQDAKMFASWGVDFLKYDLCSFREIMKKESGGDVEKSDAMMKAAYEMMREDLAATGRPILFSLCQYGWGHVWTWGPEVGASMWRTSGDISDTYDRMALNGFGEAGLAKYAGQGHWNDPDFLEVGNPGMTEDEQKTHFSLWTMLAAPLIAGNDLTAMTPETKSILLNRDVIAVDQDPLGQQGERVSKEGPLEVWAKPLQGGAMAVALFNRTTGATRMTLRLKDVGWKGRAEARDLWAHADAGVVDGEAMMTVPGHGVVMLELTREKR</sequence>
<evidence type="ECO:0000256" key="6">
    <source>
        <dbReference type="ARBA" id="ARBA00023157"/>
    </source>
</evidence>
<evidence type="ECO:0000256" key="9">
    <source>
        <dbReference type="ARBA" id="ARBA00023295"/>
    </source>
</evidence>
<dbReference type="EC" id="3.2.1.22" evidence="11"/>
<dbReference type="PRINTS" id="PR00740">
    <property type="entry name" value="GLHYDRLASE27"/>
</dbReference>
<dbReference type="InterPro" id="IPR002241">
    <property type="entry name" value="Glyco_hydro_27"/>
</dbReference>
<dbReference type="SUPFAM" id="SSF51445">
    <property type="entry name" value="(Trans)glycosidases"/>
    <property type="match status" value="1"/>
</dbReference>
<dbReference type="FunFam" id="3.20.20.70:FF:000197">
    <property type="entry name" value="Alpha-galactosidase"/>
    <property type="match status" value="1"/>
</dbReference>
<keyword evidence="3" id="KW-0964">Secreted</keyword>
<dbReference type="AlphaFoldDB" id="A0A2N9L4H2"/>
<gene>
    <name evidence="13" type="primary">agaA</name>
    <name evidence="13" type="ORF">SBA5_120030</name>
</gene>
<keyword evidence="4" id="KW-0732">Signal</keyword>
<dbReference type="Gene3D" id="2.60.40.1180">
    <property type="entry name" value="Golgi alpha-mannosidase II"/>
    <property type="match status" value="1"/>
</dbReference>
<evidence type="ECO:0000256" key="8">
    <source>
        <dbReference type="ARBA" id="ARBA00023277"/>
    </source>
</evidence>
<evidence type="ECO:0000256" key="10">
    <source>
        <dbReference type="ARBA" id="ARBA00023326"/>
    </source>
</evidence>
<dbReference type="EMBL" id="OKRB01000024">
    <property type="protein sequence ID" value="SPE17954.1"/>
    <property type="molecule type" value="Genomic_DNA"/>
</dbReference>
<keyword evidence="7" id="KW-0325">Glycoprotein</keyword>
<reference evidence="14" key="1">
    <citation type="submission" date="2018-02" db="EMBL/GenBank/DDBJ databases">
        <authorList>
            <person name="Hausmann B."/>
        </authorList>
    </citation>
    <scope>NUCLEOTIDE SEQUENCE [LARGE SCALE GENOMIC DNA]</scope>
    <source>
        <strain evidence="14">Peat soil MAG SbA5</strain>
    </source>
</reference>
<feature type="domain" description="Rhodanese" evidence="12">
    <location>
        <begin position="92"/>
        <end position="124"/>
    </location>
</feature>
<keyword evidence="8" id="KW-0119">Carbohydrate metabolism</keyword>
<dbReference type="PANTHER" id="PTHR11452">
    <property type="entry name" value="ALPHA-GALACTOSIDASE/ALPHA-N-ACETYLGALACTOSAMINIDASE"/>
    <property type="match status" value="1"/>
</dbReference>
<accession>A0A2N9L4H2</accession>
<keyword evidence="10" id="KW-0624">Polysaccharide degradation</keyword>
<dbReference type="GO" id="GO:0005576">
    <property type="term" value="C:extracellular region"/>
    <property type="evidence" value="ECO:0007669"/>
    <property type="project" value="UniProtKB-SubCell"/>
</dbReference>
<dbReference type="InterPro" id="IPR013780">
    <property type="entry name" value="Glyco_hydro_b"/>
</dbReference>
<evidence type="ECO:0000256" key="5">
    <source>
        <dbReference type="ARBA" id="ARBA00022801"/>
    </source>
</evidence>
<dbReference type="SUPFAM" id="SSF51011">
    <property type="entry name" value="Glycosyl hydrolase domain"/>
    <property type="match status" value="1"/>
</dbReference>
<evidence type="ECO:0000259" key="12">
    <source>
        <dbReference type="PROSITE" id="PS50206"/>
    </source>
</evidence>
<keyword evidence="9 11" id="KW-0326">Glycosidase</keyword>
<dbReference type="Gene3D" id="3.20.20.70">
    <property type="entry name" value="Aldolase class I"/>
    <property type="match status" value="1"/>
</dbReference>
<dbReference type="GO" id="GO:0004557">
    <property type="term" value="F:alpha-galactosidase activity"/>
    <property type="evidence" value="ECO:0007669"/>
    <property type="project" value="UniProtKB-EC"/>
</dbReference>
<dbReference type="PROSITE" id="PS50206">
    <property type="entry name" value="RHODANESE_3"/>
    <property type="match status" value="1"/>
</dbReference>
<dbReference type="CDD" id="cd14792">
    <property type="entry name" value="GH27"/>
    <property type="match status" value="1"/>
</dbReference>
<dbReference type="Proteomes" id="UP000239735">
    <property type="component" value="Unassembled WGS sequence"/>
</dbReference>
<dbReference type="InterPro" id="IPR041233">
    <property type="entry name" value="Melibiase_C"/>
</dbReference>
<keyword evidence="6 11" id="KW-1015">Disulfide bond</keyword>
<evidence type="ECO:0000256" key="7">
    <source>
        <dbReference type="ARBA" id="ARBA00023180"/>
    </source>
</evidence>
<keyword evidence="5 11" id="KW-0378">Hydrolase</keyword>
<dbReference type="GO" id="GO:0000272">
    <property type="term" value="P:polysaccharide catabolic process"/>
    <property type="evidence" value="ECO:0007669"/>
    <property type="project" value="UniProtKB-KW"/>
</dbReference>
<evidence type="ECO:0000313" key="14">
    <source>
        <dbReference type="Proteomes" id="UP000239735"/>
    </source>
</evidence>
<dbReference type="InterPro" id="IPR017853">
    <property type="entry name" value="GH"/>
</dbReference>
<comment type="catalytic activity">
    <reaction evidence="11">
        <text>Hydrolysis of terminal, non-reducing alpha-D-galactose residues in alpha-D-galactosides, including galactose oligosaccharides, galactomannans and galactolipids.</text>
        <dbReference type="EC" id="3.2.1.22"/>
    </reaction>
</comment>
<dbReference type="InterPro" id="IPR013785">
    <property type="entry name" value="Aldolase_TIM"/>
</dbReference>
<evidence type="ECO:0000256" key="1">
    <source>
        <dbReference type="ARBA" id="ARBA00004613"/>
    </source>
</evidence>